<dbReference type="Pfam" id="PF07898">
    <property type="entry name" value="DUF1676"/>
    <property type="match status" value="1"/>
</dbReference>
<sequence>IVQRYGNERRISRKFEIEKDRCVNVLDLWIFIHGIMKCLRGSWKLNWFEKIGFGLLVIFYCFSRDTSALTLDNSTSTFVERCRADCSLRKDFITCGKYRVVRWLHDVVNEKEFSYGSLRIVRIPSMAGPSILPKLPQSRVFKTEVIEALNFARDTVDDLLTKRALVYTVDNSISARRFGSAPMIVDEDEFTQLQSKKEDDWRLFKKKKSVIVPVLILINLLKLKLLLLPIFLGVHFIKKLLVLATIIIPSLLTRLKICKVPQPHHQQGYPYHMWGTAAEAPVDYPT</sequence>
<accession>A0A6V7H4P3</accession>
<keyword evidence="1" id="KW-1133">Transmembrane helix</keyword>
<dbReference type="OrthoDB" id="7679112at2759"/>
<evidence type="ECO:0000256" key="1">
    <source>
        <dbReference type="SAM" id="Phobius"/>
    </source>
</evidence>
<gene>
    <name evidence="2" type="ORF">MHI_LOCUS482477</name>
</gene>
<comment type="caution">
    <text evidence="2">The sequence shown here is derived from an EMBL/GenBank/DDBJ whole genome shotgun (WGS) entry which is preliminary data.</text>
</comment>
<dbReference type="InterPro" id="IPR012464">
    <property type="entry name" value="DUF1676"/>
</dbReference>
<keyword evidence="1" id="KW-0812">Transmembrane</keyword>
<organism evidence="2 3">
    <name type="scientific">Heterotrigona itama</name>
    <dbReference type="NCBI Taxonomy" id="395501"/>
    <lineage>
        <taxon>Eukaryota</taxon>
        <taxon>Metazoa</taxon>
        <taxon>Ecdysozoa</taxon>
        <taxon>Arthropoda</taxon>
        <taxon>Hexapoda</taxon>
        <taxon>Insecta</taxon>
        <taxon>Pterygota</taxon>
        <taxon>Neoptera</taxon>
        <taxon>Endopterygota</taxon>
        <taxon>Hymenoptera</taxon>
        <taxon>Apocrita</taxon>
        <taxon>Aculeata</taxon>
        <taxon>Apoidea</taxon>
        <taxon>Anthophila</taxon>
        <taxon>Apidae</taxon>
        <taxon>Heterotrigona</taxon>
    </lineage>
</organism>
<keyword evidence="3" id="KW-1185">Reference proteome</keyword>
<feature type="transmembrane region" description="Helical" evidence="1">
    <location>
        <begin position="210"/>
        <end position="234"/>
    </location>
</feature>
<feature type="non-terminal residue" evidence="2">
    <location>
        <position position="286"/>
    </location>
</feature>
<dbReference type="AlphaFoldDB" id="A0A6V7H4P3"/>
<feature type="non-terminal residue" evidence="2">
    <location>
        <position position="1"/>
    </location>
</feature>
<evidence type="ECO:0000313" key="2">
    <source>
        <dbReference type="EMBL" id="CAD1474669.1"/>
    </source>
</evidence>
<evidence type="ECO:0000313" key="3">
    <source>
        <dbReference type="Proteomes" id="UP000752696"/>
    </source>
</evidence>
<dbReference type="Proteomes" id="UP000752696">
    <property type="component" value="Unassembled WGS sequence"/>
</dbReference>
<dbReference type="EMBL" id="CAJDYZ010007824">
    <property type="protein sequence ID" value="CAD1474669.1"/>
    <property type="molecule type" value="Genomic_DNA"/>
</dbReference>
<name>A0A6V7H4P3_9HYME</name>
<keyword evidence="1" id="KW-0472">Membrane</keyword>
<protein>
    <submittedName>
        <fullName evidence="2">Uncharacterized protein</fullName>
    </submittedName>
</protein>
<proteinExistence type="predicted"/>
<reference evidence="2" key="1">
    <citation type="submission" date="2020-07" db="EMBL/GenBank/DDBJ databases">
        <authorList>
            <person name="Nazaruddin N."/>
        </authorList>
    </citation>
    <scope>NUCLEOTIDE SEQUENCE</scope>
</reference>